<dbReference type="Proteomes" id="UP000007161">
    <property type="component" value="Chromosome"/>
</dbReference>
<dbReference type="eggNOG" id="ENOG502ZE7M">
    <property type="taxonomic scope" value="Bacteria"/>
</dbReference>
<dbReference type="HOGENOM" id="CLU_1293120_0_0_0"/>
<feature type="transmembrane region" description="Helical" evidence="1">
    <location>
        <begin position="5"/>
        <end position="24"/>
    </location>
</feature>
<sequence>MKKNIIILMMILSTSIIFAFNFGWGGSQIQFIPESSLQQLIPLNDLKINGGMVLYGGSGAGRIANGIYIGGQGESGSLRTGEYEISINQGFFMFGTHLNPFKILSFEVGLGFGGSEIAIKKFVDGDANTIDDFVNSPQKVPYIVSLNTDMFALNTQAKIYLNLAEFFSIIVHGNFIYGFSSDGWKIENTYNLKDTLPTNYYYYTIGAGVMWGF</sequence>
<gene>
    <name evidence="2" type="ordered locus">Marpi_1651</name>
</gene>
<dbReference type="RefSeq" id="WP_014297111.1">
    <property type="nucleotide sequence ID" value="NC_016751.1"/>
</dbReference>
<evidence type="ECO:0008006" key="4">
    <source>
        <dbReference type="Google" id="ProtNLM"/>
    </source>
</evidence>
<dbReference type="OrthoDB" id="48457at2"/>
<dbReference type="AlphaFoldDB" id="H2J523"/>
<dbReference type="STRING" id="443254.Marpi_1651"/>
<keyword evidence="1" id="KW-1133">Transmembrane helix</keyword>
<name>H2J523_MARPK</name>
<keyword evidence="3" id="KW-1185">Reference proteome</keyword>
<evidence type="ECO:0000256" key="1">
    <source>
        <dbReference type="SAM" id="Phobius"/>
    </source>
</evidence>
<dbReference type="KEGG" id="mpz:Marpi_1651"/>
<protein>
    <recommendedName>
        <fullName evidence="4">Outer membrane protein beta-barrel domain-containing protein</fullName>
    </recommendedName>
</protein>
<proteinExistence type="predicted"/>
<keyword evidence="1" id="KW-0472">Membrane</keyword>
<dbReference type="EMBL" id="CP003257">
    <property type="protein sequence ID" value="AEX86040.1"/>
    <property type="molecule type" value="Genomic_DNA"/>
</dbReference>
<organism evidence="2 3">
    <name type="scientific">Marinitoga piezophila (strain DSM 14283 / JCM 11233 / KA3)</name>
    <dbReference type="NCBI Taxonomy" id="443254"/>
    <lineage>
        <taxon>Bacteria</taxon>
        <taxon>Thermotogati</taxon>
        <taxon>Thermotogota</taxon>
        <taxon>Thermotogae</taxon>
        <taxon>Petrotogales</taxon>
        <taxon>Petrotogaceae</taxon>
        <taxon>Marinitoga</taxon>
    </lineage>
</organism>
<reference evidence="2 3" key="1">
    <citation type="journal article" date="2012" name="J. Bacteriol.">
        <title>Complete Genome Sequence of the Thermophilic, Piezophilic, Heterotrophic Bacterium Marinitoga piezophila KA3.</title>
        <authorList>
            <person name="Lucas S."/>
            <person name="Han J."/>
            <person name="Lapidus A."/>
            <person name="Cheng J.F."/>
            <person name="Goodwin L.A."/>
            <person name="Pitluck S."/>
            <person name="Peters L."/>
            <person name="Mikhailova N."/>
            <person name="Teshima H."/>
            <person name="Detter J.C."/>
            <person name="Han C."/>
            <person name="Tapia R."/>
            <person name="Land M."/>
            <person name="Hauser L."/>
            <person name="Kyrpides N.C."/>
            <person name="Ivanova N."/>
            <person name="Pagani I."/>
            <person name="Vannier P."/>
            <person name="Oger P."/>
            <person name="Bartlett D.H."/>
            <person name="Noll K.M."/>
            <person name="Woyke T."/>
            <person name="Jebbar M."/>
        </authorList>
    </citation>
    <scope>NUCLEOTIDE SEQUENCE [LARGE SCALE GENOMIC DNA]</scope>
    <source>
        <strain evidence="3">DSM 14283 / JCM 11233 / KA3</strain>
    </source>
</reference>
<evidence type="ECO:0000313" key="3">
    <source>
        <dbReference type="Proteomes" id="UP000007161"/>
    </source>
</evidence>
<evidence type="ECO:0000313" key="2">
    <source>
        <dbReference type="EMBL" id="AEX86040.1"/>
    </source>
</evidence>
<accession>H2J523</accession>
<keyword evidence="1" id="KW-0812">Transmembrane</keyword>
<reference evidence="3" key="2">
    <citation type="submission" date="2012-01" db="EMBL/GenBank/DDBJ databases">
        <title>Complete sequence of chromosome of Marinitoga piezophila KA3.</title>
        <authorList>
            <person name="Lucas S."/>
            <person name="Han J."/>
            <person name="Lapidus A."/>
            <person name="Cheng J.-F."/>
            <person name="Goodwin L."/>
            <person name="Pitluck S."/>
            <person name="Peters L."/>
            <person name="Mikhailova N."/>
            <person name="Teshima H."/>
            <person name="Detter J.C."/>
            <person name="Han C."/>
            <person name="Tapia R."/>
            <person name="Land M."/>
            <person name="Hauser L."/>
            <person name="Kyrpides N."/>
            <person name="Ivanova N."/>
            <person name="Pagani I."/>
            <person name="Jebbar M."/>
            <person name="Vannier P."/>
            <person name="Oger P."/>
            <person name="Cario A."/>
            <person name="Bartlett D."/>
            <person name="Noll K.M."/>
            <person name="Woyke T."/>
        </authorList>
    </citation>
    <scope>NUCLEOTIDE SEQUENCE [LARGE SCALE GENOMIC DNA]</scope>
    <source>
        <strain evidence="3">DSM 14283 / JCM 11233 / KA3</strain>
    </source>
</reference>